<organism evidence="1 2">
    <name type="scientific">Pseudomonas phage PMBT3</name>
    <dbReference type="NCBI Taxonomy" id="2059856"/>
    <lineage>
        <taxon>Viruses</taxon>
        <taxon>Duplodnaviria</taxon>
        <taxon>Heunggongvirae</taxon>
        <taxon>Uroviricota</taxon>
        <taxon>Caudoviricetes</taxon>
        <taxon>Maxrubnervirus</taxon>
        <taxon>Maxrubnervirus PMBT3</taxon>
    </lineage>
</organism>
<evidence type="ECO:0000313" key="1">
    <source>
        <dbReference type="EMBL" id="AUM59667.1"/>
    </source>
</evidence>
<accession>A0A2I6PI40</accession>
<name>A0A2I6PI40_9CAUD</name>
<sequence>MAVSIQNLVLAQADTLEIQALDQCMTEFQKVSERKGGGSSVTFQTPVPLDNSSVLSRTGPRMEKMAFIVWLDRAQAAQLLDSKTPAGMNKDHEAPLRSLKLALQEVIASGAHEALLHGVDLNVPLDNLLELFGE</sequence>
<dbReference type="RefSeq" id="YP_009796616.1">
    <property type="nucleotide sequence ID" value="NC_047902.1"/>
</dbReference>
<keyword evidence="2" id="KW-1185">Reference proteome</keyword>
<dbReference type="GeneID" id="54987006"/>
<proteinExistence type="predicted"/>
<dbReference type="KEGG" id="vg:54987006"/>
<reference evidence="2" key="1">
    <citation type="submission" date="2017-11" db="EMBL/GenBank/DDBJ databases">
        <title>Genome sequence and characterization of the novel virulent phage PMBT3 infecting Pseudomonas sp.</title>
        <authorList>
            <person name="Koberg S."/>
            <person name="Brinks E."/>
            <person name="Heller K.J."/>
            <person name="Neve H."/>
            <person name="Franz C.M.A.P."/>
        </authorList>
    </citation>
    <scope>NUCLEOTIDE SEQUENCE [LARGE SCALE GENOMIC DNA]</scope>
</reference>
<evidence type="ECO:0000313" key="2">
    <source>
        <dbReference type="Proteomes" id="UP000240704"/>
    </source>
</evidence>
<dbReference type="Proteomes" id="UP000240704">
    <property type="component" value="Segment"/>
</dbReference>
<dbReference type="EMBL" id="MG596799">
    <property type="protein sequence ID" value="AUM59667.1"/>
    <property type="molecule type" value="Genomic_DNA"/>
</dbReference>
<protein>
    <submittedName>
        <fullName evidence="1">Uncharacterized protein</fullName>
    </submittedName>
</protein>